<gene>
    <name evidence="2" type="ORF">SmJEL517_g05494</name>
</gene>
<dbReference type="OrthoDB" id="24630at2759"/>
<dbReference type="GeneID" id="42006717"/>
<dbReference type="Pfam" id="PF01871">
    <property type="entry name" value="AMMECR1"/>
    <property type="match status" value="1"/>
</dbReference>
<organism evidence="2 3">
    <name type="scientific">Synchytrium microbalum</name>
    <dbReference type="NCBI Taxonomy" id="1806994"/>
    <lineage>
        <taxon>Eukaryota</taxon>
        <taxon>Fungi</taxon>
        <taxon>Fungi incertae sedis</taxon>
        <taxon>Chytridiomycota</taxon>
        <taxon>Chytridiomycota incertae sedis</taxon>
        <taxon>Chytridiomycetes</taxon>
        <taxon>Synchytriales</taxon>
        <taxon>Synchytriaceae</taxon>
        <taxon>Synchytrium</taxon>
    </lineage>
</organism>
<dbReference type="Gene3D" id="3.30.1490.150">
    <property type="entry name" value="Hypothetical protein ph0010, domain 2"/>
    <property type="match status" value="1"/>
</dbReference>
<protein>
    <recommendedName>
        <fullName evidence="1">AMMECR1 domain-containing protein</fullName>
    </recommendedName>
</protein>
<keyword evidence="3" id="KW-1185">Reference proteome</keyword>
<dbReference type="SUPFAM" id="SSF143447">
    <property type="entry name" value="AMMECR1-like"/>
    <property type="match status" value="1"/>
</dbReference>
<dbReference type="PROSITE" id="PS51112">
    <property type="entry name" value="AMMECR1"/>
    <property type="match status" value="1"/>
</dbReference>
<dbReference type="InterPro" id="IPR036071">
    <property type="entry name" value="AMMECR1_dom_sf"/>
</dbReference>
<evidence type="ECO:0000313" key="3">
    <source>
        <dbReference type="Proteomes" id="UP000319731"/>
    </source>
</evidence>
<evidence type="ECO:0000259" key="1">
    <source>
        <dbReference type="PROSITE" id="PS51112"/>
    </source>
</evidence>
<accession>A0A507BNM6</accession>
<dbReference type="EMBL" id="QEAO01000051">
    <property type="protein sequence ID" value="TPX31067.1"/>
    <property type="molecule type" value="Genomic_DNA"/>
</dbReference>
<dbReference type="InterPro" id="IPR002733">
    <property type="entry name" value="AMMECR1_domain"/>
</dbReference>
<dbReference type="RefSeq" id="XP_031022584.1">
    <property type="nucleotide sequence ID" value="XM_031171420.1"/>
</dbReference>
<name>A0A507BNM6_9FUNG</name>
<feature type="domain" description="AMMECR1" evidence="1">
    <location>
        <begin position="1"/>
        <end position="79"/>
    </location>
</feature>
<dbReference type="PANTHER" id="PTHR13016:SF0">
    <property type="entry name" value="AMME SYNDROME CANDIDATE GENE 1 PROTEIN"/>
    <property type="match status" value="1"/>
</dbReference>
<dbReference type="Proteomes" id="UP000319731">
    <property type="component" value="Unassembled WGS sequence"/>
</dbReference>
<comment type="caution">
    <text evidence="2">The sequence shown here is derived from an EMBL/GenBank/DDBJ whole genome shotgun (WGS) entry which is preliminary data.</text>
</comment>
<dbReference type="STRING" id="1806994.A0A507BNM6"/>
<dbReference type="InterPro" id="IPR023473">
    <property type="entry name" value="AMMECR1"/>
</dbReference>
<proteinExistence type="predicted"/>
<evidence type="ECO:0000313" key="2">
    <source>
        <dbReference type="EMBL" id="TPX31067.1"/>
    </source>
</evidence>
<dbReference type="PANTHER" id="PTHR13016">
    <property type="entry name" value="AMMECR1 HOMOLOG"/>
    <property type="match status" value="1"/>
</dbReference>
<dbReference type="AlphaFoldDB" id="A0A507BNM6"/>
<reference evidence="2 3" key="1">
    <citation type="journal article" date="2019" name="Sci. Rep.">
        <title>Comparative genomics of chytrid fungi reveal insights into the obligate biotrophic and pathogenic lifestyle of Synchytrium endobioticum.</title>
        <authorList>
            <person name="van de Vossenberg B.T.L.H."/>
            <person name="Warris S."/>
            <person name="Nguyen H.D.T."/>
            <person name="van Gent-Pelzer M.P.E."/>
            <person name="Joly D.L."/>
            <person name="van de Geest H.C."/>
            <person name="Bonants P.J.M."/>
            <person name="Smith D.S."/>
            <person name="Levesque C.A."/>
            <person name="van der Lee T.A.J."/>
        </authorList>
    </citation>
    <scope>NUCLEOTIDE SEQUENCE [LARGE SCALE GENOMIC DNA]</scope>
    <source>
        <strain evidence="2 3">JEL517</strain>
    </source>
</reference>
<sequence>MVSGSNFEIMTITNELVSTTYLPEVAPEQGWTKIEAIDSLLRKGGYSGRITDQVRQKIVLTRYQSSKYTITYEEYLKLKSAA</sequence>